<gene>
    <name evidence="1" type="ORF">I5U13_23820</name>
</gene>
<keyword evidence="2" id="KW-1185">Reference proteome</keyword>
<dbReference type="RefSeq" id="WP_197664908.1">
    <property type="nucleotide sequence ID" value="NZ_JADULK010000024.1"/>
</dbReference>
<name>A0ABS0MLZ1_SERRU</name>
<reference evidence="1 2" key="1">
    <citation type="submission" date="2020-11" db="EMBL/GenBank/DDBJ databases">
        <title>Enhanced detection system for hospital associated transmission using whole genome sequencing surveillance.</title>
        <authorList>
            <person name="Harrison L.H."/>
            <person name="Van Tyne D."/>
            <person name="Marsh J.W."/>
            <person name="Griffith M.P."/>
            <person name="Snyder D.J."/>
            <person name="Cooper V.S."/>
            <person name="Mustapha M."/>
        </authorList>
    </citation>
    <scope>NUCLEOTIDE SEQUENCE [LARGE SCALE GENOMIC DNA]</scope>
    <source>
        <strain evidence="1 2">SER00230</strain>
    </source>
</reference>
<dbReference type="EMBL" id="JADULK010000024">
    <property type="protein sequence ID" value="MBH1932688.1"/>
    <property type="molecule type" value="Genomic_DNA"/>
</dbReference>
<protein>
    <submittedName>
        <fullName evidence="1">Uncharacterized protein</fullName>
    </submittedName>
</protein>
<accession>A0ABS0MLZ1</accession>
<sequence length="66" mass="7795">MYLYQEHTLEVRCAPLALWQQAQARGEQPDWPETLRFSRDAAGNLYAEENHSGLWQHSHDPLVFER</sequence>
<organism evidence="1 2">
    <name type="scientific">Serratia rubidaea</name>
    <name type="common">Serratia marinorubra</name>
    <dbReference type="NCBI Taxonomy" id="61652"/>
    <lineage>
        <taxon>Bacteria</taxon>
        <taxon>Pseudomonadati</taxon>
        <taxon>Pseudomonadota</taxon>
        <taxon>Gammaproteobacteria</taxon>
        <taxon>Enterobacterales</taxon>
        <taxon>Yersiniaceae</taxon>
        <taxon>Serratia</taxon>
    </lineage>
</organism>
<proteinExistence type="predicted"/>
<evidence type="ECO:0000313" key="2">
    <source>
        <dbReference type="Proteomes" id="UP000624159"/>
    </source>
</evidence>
<comment type="caution">
    <text evidence="1">The sequence shown here is derived from an EMBL/GenBank/DDBJ whole genome shotgun (WGS) entry which is preliminary data.</text>
</comment>
<feature type="non-terminal residue" evidence="1">
    <location>
        <position position="66"/>
    </location>
</feature>
<dbReference type="Proteomes" id="UP000624159">
    <property type="component" value="Unassembled WGS sequence"/>
</dbReference>
<evidence type="ECO:0000313" key="1">
    <source>
        <dbReference type="EMBL" id="MBH1932688.1"/>
    </source>
</evidence>